<keyword evidence="2" id="KW-1185">Reference proteome</keyword>
<gene>
    <name evidence="1" type="primary">yutH</name>
    <name evidence="1" type="ORF">GJU40_13835</name>
</gene>
<dbReference type="Proteomes" id="UP000448867">
    <property type="component" value="Unassembled WGS sequence"/>
</dbReference>
<reference evidence="1 2" key="1">
    <citation type="submission" date="2019-11" db="EMBL/GenBank/DDBJ databases">
        <title>Bacillus lacus genome.</title>
        <authorList>
            <person name="Allen C.J."/>
            <person name="Newman J.D."/>
        </authorList>
    </citation>
    <scope>NUCLEOTIDE SEQUENCE [LARGE SCALE GENOMIC DNA]</scope>
    <source>
        <strain evidence="1 2">KCTC 33946</strain>
    </source>
</reference>
<dbReference type="Gene3D" id="3.90.1200.10">
    <property type="match status" value="1"/>
</dbReference>
<dbReference type="PANTHER" id="PTHR39179:SF2">
    <property type="entry name" value="ENDOSPORE COAT-ASSOCIATED PROTEIN YUTH"/>
    <property type="match status" value="1"/>
</dbReference>
<sequence>MKLKKTIREQYGLQVYDLFKAGRYEAFRTQNSVCCIVPVSSFEDEELYELYYMSQFLQEKGDPHVAAFLLTKDNGLYFEEKSVRYSICRSNLSQKRAASSPGRELARFHQKARAFPYSITKVNRIGQWKHLWEKRLDQLEGFWRGKVQAHPLDPFEKLFIESFPYYLGLAENAIQYLVDTELDDHPQPIDAATISHNRFSAGLWQGEHPMKMPTDWIFDHCSRDIAEHLRHEFHHRQAEMREEGFRFLEEYDRTTPLSSFSWRLLYSRLLFPLHYFECIEEYYLSNEAGKKEAETRLKKMLKDSNKYEEFLSAYSSMLSIRTRKINLPAISWL</sequence>
<name>A0A7X2J0V5_9BACI</name>
<dbReference type="InterPro" id="IPR014254">
    <property type="entry name" value="Spore_coat_YutH"/>
</dbReference>
<keyword evidence="1" id="KW-0167">Capsid protein</keyword>
<dbReference type="NCBIfam" id="TIGR02905">
    <property type="entry name" value="spore_yutH"/>
    <property type="match status" value="1"/>
</dbReference>
<dbReference type="InterPro" id="IPR011009">
    <property type="entry name" value="Kinase-like_dom_sf"/>
</dbReference>
<evidence type="ECO:0000313" key="2">
    <source>
        <dbReference type="Proteomes" id="UP000448867"/>
    </source>
</evidence>
<dbReference type="RefSeq" id="WP_154308671.1">
    <property type="nucleotide sequence ID" value="NZ_WKKI01000029.1"/>
</dbReference>
<accession>A0A7X2J0V5</accession>
<dbReference type="InterPro" id="IPR047175">
    <property type="entry name" value="CotS-like"/>
</dbReference>
<dbReference type="GO" id="GO:0042601">
    <property type="term" value="C:endospore-forming forespore"/>
    <property type="evidence" value="ECO:0007669"/>
    <property type="project" value="TreeGrafter"/>
</dbReference>
<dbReference type="OrthoDB" id="2986702at2"/>
<dbReference type="PANTHER" id="PTHR39179">
    <property type="entry name" value="SPORE COAT PROTEIN I"/>
    <property type="match status" value="1"/>
</dbReference>
<dbReference type="AlphaFoldDB" id="A0A7X2J0V5"/>
<keyword evidence="1" id="KW-0946">Virion</keyword>
<dbReference type="SUPFAM" id="SSF56112">
    <property type="entry name" value="Protein kinase-like (PK-like)"/>
    <property type="match status" value="1"/>
</dbReference>
<evidence type="ECO:0000313" key="1">
    <source>
        <dbReference type="EMBL" id="MRX73224.1"/>
    </source>
</evidence>
<comment type="caution">
    <text evidence="1">The sequence shown here is derived from an EMBL/GenBank/DDBJ whole genome shotgun (WGS) entry which is preliminary data.</text>
</comment>
<protein>
    <submittedName>
        <fullName evidence="1">Spore coat protein YutH</fullName>
    </submittedName>
</protein>
<dbReference type="EMBL" id="WKKI01000029">
    <property type="protein sequence ID" value="MRX73224.1"/>
    <property type="molecule type" value="Genomic_DNA"/>
</dbReference>
<organism evidence="1 2">
    <name type="scientific">Metabacillus lacus</name>
    <dbReference type="NCBI Taxonomy" id="1983721"/>
    <lineage>
        <taxon>Bacteria</taxon>
        <taxon>Bacillati</taxon>
        <taxon>Bacillota</taxon>
        <taxon>Bacilli</taxon>
        <taxon>Bacillales</taxon>
        <taxon>Bacillaceae</taxon>
        <taxon>Metabacillus</taxon>
    </lineage>
</organism>
<proteinExistence type="predicted"/>